<dbReference type="CDD" id="cd01045">
    <property type="entry name" value="Ferritin_like_AB"/>
    <property type="match status" value="1"/>
</dbReference>
<dbReference type="InterPro" id="IPR012347">
    <property type="entry name" value="Ferritin-like"/>
</dbReference>
<dbReference type="GO" id="GO:0016491">
    <property type="term" value="F:oxidoreductase activity"/>
    <property type="evidence" value="ECO:0007669"/>
    <property type="project" value="InterPro"/>
</dbReference>
<reference evidence="2" key="1">
    <citation type="submission" date="2023-05" db="EMBL/GenBank/DDBJ databases">
        <title>Anaerotaeda fermentans gen. nov., sp. nov., a novel anaerobic planctomycete of the new family within the order Sedimentisphaerales isolated from Taman Peninsula, Russia.</title>
        <authorList>
            <person name="Khomyakova M.A."/>
            <person name="Merkel A.Y."/>
            <person name="Slobodkin A.I."/>
        </authorList>
    </citation>
    <scope>NUCLEOTIDE SEQUENCE</scope>
    <source>
        <strain evidence="2">M17dextr</strain>
    </source>
</reference>
<dbReference type="SUPFAM" id="SSF47240">
    <property type="entry name" value="Ferritin-like"/>
    <property type="match status" value="1"/>
</dbReference>
<dbReference type="PANTHER" id="PTHR33531">
    <property type="entry name" value="RUBRERYTHRIN SUBFAMILY"/>
    <property type="match status" value="1"/>
</dbReference>
<evidence type="ECO:0000313" key="3">
    <source>
        <dbReference type="Proteomes" id="UP001431776"/>
    </source>
</evidence>
<protein>
    <submittedName>
        <fullName evidence="2">Ferritin family protein</fullName>
    </submittedName>
</protein>
<dbReference type="InterPro" id="IPR003251">
    <property type="entry name" value="Rr_diiron-bd_dom"/>
</dbReference>
<comment type="caution">
    <text evidence="2">The sequence shown here is derived from an EMBL/GenBank/DDBJ whole genome shotgun (WGS) entry which is preliminary data.</text>
</comment>
<keyword evidence="3" id="KW-1185">Reference proteome</keyword>
<evidence type="ECO:0000313" key="2">
    <source>
        <dbReference type="EMBL" id="MDI6450976.1"/>
    </source>
</evidence>
<dbReference type="Gene3D" id="1.20.1260.10">
    <property type="match status" value="1"/>
</dbReference>
<accession>A0AAW6U5Z4</accession>
<dbReference type="AlphaFoldDB" id="A0AAW6U5Z4"/>
<dbReference type="InterPro" id="IPR009078">
    <property type="entry name" value="Ferritin-like_SF"/>
</dbReference>
<gene>
    <name evidence="2" type="ORF">QJ522_18085</name>
</gene>
<name>A0AAW6U5Z4_9BACT</name>
<dbReference type="EMBL" id="JASCXX010000027">
    <property type="protein sequence ID" value="MDI6450976.1"/>
    <property type="molecule type" value="Genomic_DNA"/>
</dbReference>
<feature type="domain" description="Rubrerythrin diiron-binding" evidence="1">
    <location>
        <begin position="2"/>
        <end position="139"/>
    </location>
</feature>
<evidence type="ECO:0000259" key="1">
    <source>
        <dbReference type="Pfam" id="PF02915"/>
    </source>
</evidence>
<dbReference type="Pfam" id="PF02915">
    <property type="entry name" value="Rubrerythrin"/>
    <property type="match status" value="1"/>
</dbReference>
<dbReference type="GO" id="GO:0046872">
    <property type="term" value="F:metal ion binding"/>
    <property type="evidence" value="ECO:0007669"/>
    <property type="project" value="InterPro"/>
</dbReference>
<dbReference type="RefSeq" id="WP_349246385.1">
    <property type="nucleotide sequence ID" value="NZ_JASCXX010000027.1"/>
</dbReference>
<dbReference type="Proteomes" id="UP001431776">
    <property type="component" value="Unassembled WGS sequence"/>
</dbReference>
<dbReference type="PANTHER" id="PTHR33531:SF10">
    <property type="entry name" value="BLR7895 PROTEIN"/>
    <property type="match status" value="1"/>
</dbReference>
<sequence length="166" mass="19590">MDIFEFAMEKENYAEHYYRELADRTDSMGLKNVLNMLADEEVKHYRTVQAMQAQAAKKLTETPVLKNAEEFFGRMKDGAERFDFSAGEVNLYRKACEIEKQSRDFYSQKAREVQDGDHRAIFRQLAEEENKHLALVQRLCDFVAKPETFLENAEMYHFDDYVEGEF</sequence>
<organism evidence="2 3">
    <name type="scientific">Anaerobaca lacustris</name>
    <dbReference type="NCBI Taxonomy" id="3044600"/>
    <lineage>
        <taxon>Bacteria</taxon>
        <taxon>Pseudomonadati</taxon>
        <taxon>Planctomycetota</taxon>
        <taxon>Phycisphaerae</taxon>
        <taxon>Sedimentisphaerales</taxon>
        <taxon>Anaerobacaceae</taxon>
        <taxon>Anaerobaca</taxon>
    </lineage>
</organism>
<proteinExistence type="predicted"/>